<evidence type="ECO:0000256" key="4">
    <source>
        <dbReference type="PROSITE-ProRule" id="PRU00409"/>
    </source>
</evidence>
<proteinExistence type="predicted"/>
<dbReference type="PROSITE" id="PS50975">
    <property type="entry name" value="ATP_GRASP"/>
    <property type="match status" value="1"/>
</dbReference>
<keyword evidence="3 4" id="KW-0067">ATP-binding</keyword>
<protein>
    <submittedName>
        <fullName evidence="7">ATP-grasp domain-containing protein</fullName>
    </submittedName>
</protein>
<evidence type="ECO:0000259" key="6">
    <source>
        <dbReference type="PROSITE" id="PS50975"/>
    </source>
</evidence>
<dbReference type="InterPro" id="IPR036291">
    <property type="entry name" value="NAD(P)-bd_dom_sf"/>
</dbReference>
<feature type="compositionally biased region" description="Pro residues" evidence="5">
    <location>
        <begin position="1"/>
        <end position="16"/>
    </location>
</feature>
<evidence type="ECO:0000313" key="7">
    <source>
        <dbReference type="EMBL" id="MFE1352877.1"/>
    </source>
</evidence>
<dbReference type="Pfam" id="PF21360">
    <property type="entry name" value="PylC-like_N"/>
    <property type="match status" value="1"/>
</dbReference>
<keyword evidence="8" id="KW-1185">Reference proteome</keyword>
<dbReference type="Gene3D" id="3.40.50.20">
    <property type="match status" value="1"/>
</dbReference>
<feature type="compositionally biased region" description="Low complexity" evidence="5">
    <location>
        <begin position="17"/>
        <end position="31"/>
    </location>
</feature>
<feature type="domain" description="ATP-grasp" evidence="6">
    <location>
        <begin position="148"/>
        <end position="323"/>
    </location>
</feature>
<evidence type="ECO:0000256" key="5">
    <source>
        <dbReference type="SAM" id="MobiDB-lite"/>
    </source>
</evidence>
<feature type="region of interest" description="Disordered" evidence="5">
    <location>
        <begin position="1"/>
        <end position="31"/>
    </location>
</feature>
<dbReference type="SUPFAM" id="SSF56059">
    <property type="entry name" value="Glutathione synthetase ATP-binding domain-like"/>
    <property type="match status" value="1"/>
</dbReference>
<comment type="caution">
    <text evidence="7">The sequence shown here is derived from an EMBL/GenBank/DDBJ whole genome shotgun (WGS) entry which is preliminary data.</text>
</comment>
<evidence type="ECO:0000256" key="3">
    <source>
        <dbReference type="ARBA" id="ARBA00022840"/>
    </source>
</evidence>
<dbReference type="PANTHER" id="PTHR43585">
    <property type="entry name" value="FUMIPYRROLE BIOSYNTHESIS PROTEIN C"/>
    <property type="match status" value="1"/>
</dbReference>
<dbReference type="Gene3D" id="3.30.470.20">
    <property type="entry name" value="ATP-grasp fold, B domain"/>
    <property type="match status" value="1"/>
</dbReference>
<dbReference type="RefSeq" id="WP_380323281.1">
    <property type="nucleotide sequence ID" value="NZ_JBHYPW010000020.1"/>
</dbReference>
<dbReference type="InterPro" id="IPR052032">
    <property type="entry name" value="ATP-dep_AA_Ligase"/>
</dbReference>
<gene>
    <name evidence="7" type="ORF">ACFW6T_12895</name>
</gene>
<dbReference type="InterPro" id="IPR011761">
    <property type="entry name" value="ATP-grasp"/>
</dbReference>
<reference evidence="7 8" key="1">
    <citation type="submission" date="2024-09" db="EMBL/GenBank/DDBJ databases">
        <title>The Natural Products Discovery Center: Release of the First 8490 Sequenced Strains for Exploring Actinobacteria Biosynthetic Diversity.</title>
        <authorList>
            <person name="Kalkreuter E."/>
            <person name="Kautsar S.A."/>
            <person name="Yang D."/>
            <person name="Bader C.D."/>
            <person name="Teijaro C.N."/>
            <person name="Fluegel L."/>
            <person name="Davis C.M."/>
            <person name="Simpson J.R."/>
            <person name="Lauterbach L."/>
            <person name="Steele A.D."/>
            <person name="Gui C."/>
            <person name="Meng S."/>
            <person name="Li G."/>
            <person name="Viehrig K."/>
            <person name="Ye F."/>
            <person name="Su P."/>
            <person name="Kiefer A.F."/>
            <person name="Nichols A."/>
            <person name="Cepeda A.J."/>
            <person name="Yan W."/>
            <person name="Fan B."/>
            <person name="Jiang Y."/>
            <person name="Adhikari A."/>
            <person name="Zheng C.-J."/>
            <person name="Schuster L."/>
            <person name="Cowan T.M."/>
            <person name="Smanski M.J."/>
            <person name="Chevrette M.G."/>
            <person name="De Carvalho L.P.S."/>
            <person name="Shen B."/>
        </authorList>
    </citation>
    <scope>NUCLEOTIDE SEQUENCE [LARGE SCALE GENOMIC DNA]</scope>
    <source>
        <strain evidence="7 8">NPDC058753</strain>
    </source>
</reference>
<dbReference type="SUPFAM" id="SSF51735">
    <property type="entry name" value="NAD(P)-binding Rossmann-fold domains"/>
    <property type="match status" value="1"/>
</dbReference>
<evidence type="ECO:0000256" key="2">
    <source>
        <dbReference type="ARBA" id="ARBA00022741"/>
    </source>
</evidence>
<dbReference type="Proteomes" id="UP001599542">
    <property type="component" value="Unassembled WGS sequence"/>
</dbReference>
<keyword evidence="2 4" id="KW-0547">Nucleotide-binding</keyword>
<organism evidence="7 8">
    <name type="scientific">Kitasatospora phosalacinea</name>
    <dbReference type="NCBI Taxonomy" id="2065"/>
    <lineage>
        <taxon>Bacteria</taxon>
        <taxon>Bacillati</taxon>
        <taxon>Actinomycetota</taxon>
        <taxon>Actinomycetes</taxon>
        <taxon>Kitasatosporales</taxon>
        <taxon>Streptomycetaceae</taxon>
        <taxon>Kitasatospora</taxon>
    </lineage>
</organism>
<dbReference type="PANTHER" id="PTHR43585:SF2">
    <property type="entry name" value="ATP-GRASP ENZYME FSQD"/>
    <property type="match status" value="1"/>
</dbReference>
<dbReference type="EMBL" id="JBHYPX010000021">
    <property type="protein sequence ID" value="MFE1352877.1"/>
    <property type="molecule type" value="Genomic_DNA"/>
</dbReference>
<sequence length="372" mass="38490">MPLPSSPTETAPPPSADAPADALADAPDPAAALGRPPRVLVTGAGGPSGVGFLRALAGAAELYAADVDPNGTGLYLVPRARRMLVPPGAHPGFADALLRLCRRHGIDVLVPTVDAELLPLASRLTEFTAAGVRVLVSPAEAVADCLDKWRLARACADAVRLPVTWTLGPAGGADFPGGFPAVAKPRTGSGSRGVRTVEGPAALARLPRDHSYLLQELLPGTEYSVDVLTDGTGRVVAAVPRSRDRTDSGIVIAGRVLDAPGLSRLAADTVRTLGLRGVLNVQVREDRHGEPALLEVNPRPPGGLSLTRAAGVDMARWAVAGLLGADLPERIAHREVAVVRHWEDVVLRPDELGDVADTAEALPARTAEAVAA</sequence>
<keyword evidence="1" id="KW-0436">Ligase</keyword>
<evidence type="ECO:0000313" key="8">
    <source>
        <dbReference type="Proteomes" id="UP001599542"/>
    </source>
</evidence>
<accession>A0ABW6GJE4</accession>
<evidence type="ECO:0000256" key="1">
    <source>
        <dbReference type="ARBA" id="ARBA00022598"/>
    </source>
</evidence>
<dbReference type="Pfam" id="PF15632">
    <property type="entry name" value="ATPgrasp_Ter"/>
    <property type="match status" value="1"/>
</dbReference>
<dbReference type="InterPro" id="IPR048764">
    <property type="entry name" value="PylC_N"/>
</dbReference>
<name>A0ABW6GJE4_9ACTN</name>